<dbReference type="AlphaFoldDB" id="A0AAF0XVB2"/>
<sequence>MATETQQQVPAPETPASNSCYFKKPEASTFFENFKLRFDEFVGASMDDHKACFKNTMQKVHPLNYSF</sequence>
<reference evidence="1" key="2">
    <citation type="submission" date="2022-03" db="EMBL/GenBank/DDBJ databases">
        <title>Draft title - Genomic analysis of global carrot germplasm unveils the trajectory of domestication and the origin of high carotenoid orange carrot.</title>
        <authorList>
            <person name="Iorizzo M."/>
            <person name="Ellison S."/>
            <person name="Senalik D."/>
            <person name="Macko-Podgorni A."/>
            <person name="Grzebelus D."/>
            <person name="Bostan H."/>
            <person name="Rolling W."/>
            <person name="Curaba J."/>
            <person name="Simon P."/>
        </authorList>
    </citation>
    <scope>NUCLEOTIDE SEQUENCE</scope>
    <source>
        <tissue evidence="1">Leaf</tissue>
    </source>
</reference>
<dbReference type="PANTHER" id="PTHR33622">
    <property type="entry name" value="OS03G0724500 PROTEIN"/>
    <property type="match status" value="1"/>
</dbReference>
<dbReference type="PANTHER" id="PTHR33622:SF10">
    <property type="entry name" value="MARKER FOR OXIDATIVE STRESS RESPONSE PROTEIN"/>
    <property type="match status" value="1"/>
</dbReference>
<organism evidence="1 2">
    <name type="scientific">Daucus carota subsp. sativus</name>
    <name type="common">Carrot</name>
    <dbReference type="NCBI Taxonomy" id="79200"/>
    <lineage>
        <taxon>Eukaryota</taxon>
        <taxon>Viridiplantae</taxon>
        <taxon>Streptophyta</taxon>
        <taxon>Embryophyta</taxon>
        <taxon>Tracheophyta</taxon>
        <taxon>Spermatophyta</taxon>
        <taxon>Magnoliopsida</taxon>
        <taxon>eudicotyledons</taxon>
        <taxon>Gunneridae</taxon>
        <taxon>Pentapetalae</taxon>
        <taxon>asterids</taxon>
        <taxon>campanulids</taxon>
        <taxon>Apiales</taxon>
        <taxon>Apiaceae</taxon>
        <taxon>Apioideae</taxon>
        <taxon>Scandiceae</taxon>
        <taxon>Daucinae</taxon>
        <taxon>Daucus</taxon>
        <taxon>Daucus sect. Daucus</taxon>
    </lineage>
</organism>
<dbReference type="Proteomes" id="UP000077755">
    <property type="component" value="Chromosome 9"/>
</dbReference>
<reference evidence="1" key="1">
    <citation type="journal article" date="2016" name="Nat. Genet.">
        <title>A high-quality carrot genome assembly provides new insights into carotenoid accumulation and asterid genome evolution.</title>
        <authorList>
            <person name="Iorizzo M."/>
            <person name="Ellison S."/>
            <person name="Senalik D."/>
            <person name="Zeng P."/>
            <person name="Satapoomin P."/>
            <person name="Huang J."/>
            <person name="Bowman M."/>
            <person name="Iovene M."/>
            <person name="Sanseverino W."/>
            <person name="Cavagnaro P."/>
            <person name="Yildiz M."/>
            <person name="Macko-Podgorni A."/>
            <person name="Moranska E."/>
            <person name="Grzebelus E."/>
            <person name="Grzebelus D."/>
            <person name="Ashrafi H."/>
            <person name="Zheng Z."/>
            <person name="Cheng S."/>
            <person name="Spooner D."/>
            <person name="Van Deynze A."/>
            <person name="Simon P."/>
        </authorList>
    </citation>
    <scope>NUCLEOTIDE SEQUENCE</scope>
    <source>
        <tissue evidence="1">Leaf</tissue>
    </source>
</reference>
<proteinExistence type="predicted"/>
<protein>
    <submittedName>
        <fullName evidence="1">Uncharacterized protein</fullName>
    </submittedName>
</protein>
<evidence type="ECO:0000313" key="2">
    <source>
        <dbReference type="Proteomes" id="UP000077755"/>
    </source>
</evidence>
<evidence type="ECO:0000313" key="1">
    <source>
        <dbReference type="EMBL" id="WOH13784.1"/>
    </source>
</evidence>
<accession>A0AAF0XVB2</accession>
<keyword evidence="2" id="KW-1185">Reference proteome</keyword>
<name>A0AAF0XVB2_DAUCS</name>
<gene>
    <name evidence="1" type="ORF">DCAR_0933295</name>
</gene>
<dbReference type="EMBL" id="CP093351">
    <property type="protein sequence ID" value="WOH13784.1"/>
    <property type="molecule type" value="Genomic_DNA"/>
</dbReference>